<evidence type="ECO:0000313" key="3">
    <source>
        <dbReference type="EMBL" id="THB62170.1"/>
    </source>
</evidence>
<reference evidence="3 4" key="1">
    <citation type="submission" date="2019-01" db="EMBL/GenBank/DDBJ databases">
        <title>Vagococcus silagei sp. nov. isolated from brewer's grain.</title>
        <authorList>
            <person name="Guu J.-R."/>
        </authorList>
    </citation>
    <scope>NUCLEOTIDE SEQUENCE [LARGE SCALE GENOMIC DNA]</scope>
    <source>
        <strain evidence="3 4">2B-2</strain>
    </source>
</reference>
<keyword evidence="2" id="KW-0812">Transmembrane</keyword>
<sequence>MELEKRVDEHDKMLKAHTDEISDIKSEIKTMNKSISESLLRVDESNRFLREQNTRQSEQNTQILSAVLQRNDQSDQRHHELTKIKINSAFKIGFAIFGSGGLVYVVIDIILKLI</sequence>
<organism evidence="3 4">
    <name type="scientific">Vagococcus silagei</name>
    <dbReference type="NCBI Taxonomy" id="2508885"/>
    <lineage>
        <taxon>Bacteria</taxon>
        <taxon>Bacillati</taxon>
        <taxon>Bacillota</taxon>
        <taxon>Bacilli</taxon>
        <taxon>Lactobacillales</taxon>
        <taxon>Enterococcaceae</taxon>
        <taxon>Vagococcus</taxon>
    </lineage>
</organism>
<name>A0A4S3B7W7_9ENTE</name>
<evidence type="ECO:0000256" key="1">
    <source>
        <dbReference type="SAM" id="Coils"/>
    </source>
</evidence>
<protein>
    <submittedName>
        <fullName evidence="3">Uncharacterized protein</fullName>
    </submittedName>
</protein>
<dbReference type="RefSeq" id="WP_136135832.1">
    <property type="nucleotide sequence ID" value="NZ_SDGV01000002.1"/>
</dbReference>
<feature type="transmembrane region" description="Helical" evidence="2">
    <location>
        <begin position="92"/>
        <end position="111"/>
    </location>
</feature>
<keyword evidence="4" id="KW-1185">Reference proteome</keyword>
<dbReference type="AlphaFoldDB" id="A0A4S3B7W7"/>
<comment type="caution">
    <text evidence="3">The sequence shown here is derived from an EMBL/GenBank/DDBJ whole genome shotgun (WGS) entry which is preliminary data.</text>
</comment>
<keyword evidence="2" id="KW-1133">Transmembrane helix</keyword>
<evidence type="ECO:0000313" key="4">
    <source>
        <dbReference type="Proteomes" id="UP000310506"/>
    </source>
</evidence>
<feature type="coiled-coil region" evidence="1">
    <location>
        <begin position="7"/>
        <end position="34"/>
    </location>
</feature>
<keyword evidence="2" id="KW-0472">Membrane</keyword>
<evidence type="ECO:0000256" key="2">
    <source>
        <dbReference type="SAM" id="Phobius"/>
    </source>
</evidence>
<proteinExistence type="predicted"/>
<accession>A0A4S3B7W7</accession>
<keyword evidence="1" id="KW-0175">Coiled coil</keyword>
<dbReference type="EMBL" id="SDGV01000002">
    <property type="protein sequence ID" value="THB62170.1"/>
    <property type="molecule type" value="Genomic_DNA"/>
</dbReference>
<dbReference type="Proteomes" id="UP000310506">
    <property type="component" value="Unassembled WGS sequence"/>
</dbReference>
<dbReference type="OrthoDB" id="2989911at2"/>
<gene>
    <name evidence="3" type="ORF">ESZ54_01115</name>
</gene>